<dbReference type="AlphaFoldDB" id="A0A0J7XRC4"/>
<proteinExistence type="predicted"/>
<accession>A0A0J7XRC4</accession>
<dbReference type="OrthoDB" id="9814088at2"/>
<keyword evidence="3" id="KW-1185">Reference proteome</keyword>
<protein>
    <submittedName>
        <fullName evidence="2">Uncharacterized protein</fullName>
    </submittedName>
</protein>
<feature type="region of interest" description="Disordered" evidence="1">
    <location>
        <begin position="89"/>
        <end position="116"/>
    </location>
</feature>
<organism evidence="2 3">
    <name type="scientific">Novosphingobium barchaimii LL02</name>
    <dbReference type="NCBI Taxonomy" id="1114963"/>
    <lineage>
        <taxon>Bacteria</taxon>
        <taxon>Pseudomonadati</taxon>
        <taxon>Pseudomonadota</taxon>
        <taxon>Alphaproteobacteria</taxon>
        <taxon>Sphingomonadales</taxon>
        <taxon>Sphingomonadaceae</taxon>
        <taxon>Novosphingobium</taxon>
    </lineage>
</organism>
<evidence type="ECO:0000313" key="3">
    <source>
        <dbReference type="Proteomes" id="UP000052268"/>
    </source>
</evidence>
<dbReference type="EMBL" id="JACU01000007">
    <property type="protein sequence ID" value="KMS53593.1"/>
    <property type="molecule type" value="Genomic_DNA"/>
</dbReference>
<evidence type="ECO:0000256" key="1">
    <source>
        <dbReference type="SAM" id="MobiDB-lite"/>
    </source>
</evidence>
<sequence length="116" mass="12470">MSNFDSEMFSSGAQVAGFHLEAGQRNFMEVSRIIAKELDSDLFALRPYLRAWFNGARDALEDFGIDVSGASTTEEVAAAMGCFSMWAGKPPATDQGIEAPAPQEQPEPFEFGGANG</sequence>
<reference evidence="2 3" key="1">
    <citation type="journal article" date="2015" name="G3 (Bethesda)">
        <title>Insights into Ongoing Evolution of the Hexachlorocyclohexane Catabolic Pathway from Comparative Genomics of Ten Sphingomonadaceae Strains.</title>
        <authorList>
            <person name="Pearce S.L."/>
            <person name="Oakeshott J.G."/>
            <person name="Pandey G."/>
        </authorList>
    </citation>
    <scope>NUCLEOTIDE SEQUENCE [LARGE SCALE GENOMIC DNA]</scope>
    <source>
        <strain evidence="2 3">LL02</strain>
    </source>
</reference>
<name>A0A0J7XRC4_9SPHN</name>
<comment type="caution">
    <text evidence="2">The sequence shown here is derived from an EMBL/GenBank/DDBJ whole genome shotgun (WGS) entry which is preliminary data.</text>
</comment>
<dbReference type="RefSeq" id="WP_059152384.1">
    <property type="nucleotide sequence ID" value="NZ_KQ130455.1"/>
</dbReference>
<gene>
    <name evidence="2" type="ORF">V474_22135</name>
</gene>
<dbReference type="PATRIC" id="fig|1114963.3.peg.3267"/>
<evidence type="ECO:0000313" key="2">
    <source>
        <dbReference type="EMBL" id="KMS53593.1"/>
    </source>
</evidence>
<dbReference type="Proteomes" id="UP000052268">
    <property type="component" value="Unassembled WGS sequence"/>
</dbReference>
<feature type="compositionally biased region" description="Low complexity" evidence="1">
    <location>
        <begin position="98"/>
        <end position="116"/>
    </location>
</feature>